<proteinExistence type="predicted"/>
<gene>
    <name evidence="5" type="ORF">PRZ01_18275</name>
</gene>
<dbReference type="InterPro" id="IPR012318">
    <property type="entry name" value="HTH_CRP"/>
</dbReference>
<sequence length="294" mass="31349">MSTAPTLAVTRSKRRLNPASLSLESDGFDAVRPRGRASARGHSVDMPSAAALRATLQSAFPVEQLSEGALAALLGLGHLQGLTAKSMCLDEGQKADALYLLVQGTISVGRHDAARQWSQRRTVHAGQWVDAESAWLGGSFRECARAETQALVWAFPVAELEIAMGTQPALARALLAVSADRVQRVAGDAHELMAKNVLSRCAAWLLNELQALQAESKTDIEGSALAPAGQQIVLSQRKCAIASQLGTSPETFSRSLRQLRELQVIAIKGYRISVLNLPALIALCEADEPPNVAD</sequence>
<dbReference type="EMBL" id="JAQQXS010000021">
    <property type="protein sequence ID" value="MDC8787140.1"/>
    <property type="molecule type" value="Genomic_DNA"/>
</dbReference>
<evidence type="ECO:0000256" key="3">
    <source>
        <dbReference type="ARBA" id="ARBA00023163"/>
    </source>
</evidence>
<dbReference type="SUPFAM" id="SSF51206">
    <property type="entry name" value="cAMP-binding domain-like"/>
    <property type="match status" value="1"/>
</dbReference>
<dbReference type="CDD" id="cd00038">
    <property type="entry name" value="CAP_ED"/>
    <property type="match status" value="1"/>
</dbReference>
<keyword evidence="3" id="KW-0804">Transcription</keyword>
<dbReference type="InterPro" id="IPR036390">
    <property type="entry name" value="WH_DNA-bd_sf"/>
</dbReference>
<dbReference type="InterPro" id="IPR000595">
    <property type="entry name" value="cNMP-bd_dom"/>
</dbReference>
<dbReference type="PANTHER" id="PTHR24567:SF26">
    <property type="entry name" value="REGULATORY PROTEIN YEIL"/>
    <property type="match status" value="1"/>
</dbReference>
<dbReference type="SUPFAM" id="SSF46785">
    <property type="entry name" value="Winged helix' DNA-binding domain"/>
    <property type="match status" value="1"/>
</dbReference>
<dbReference type="InterPro" id="IPR036388">
    <property type="entry name" value="WH-like_DNA-bd_sf"/>
</dbReference>
<keyword evidence="2" id="KW-0238">DNA-binding</keyword>
<evidence type="ECO:0000256" key="2">
    <source>
        <dbReference type="ARBA" id="ARBA00023125"/>
    </source>
</evidence>
<reference evidence="5 6" key="1">
    <citation type="submission" date="2022-10" db="EMBL/GenBank/DDBJ databases">
        <title>paucibacter sp. hw8 Genome sequencing.</title>
        <authorList>
            <person name="Park S."/>
        </authorList>
    </citation>
    <scope>NUCLEOTIDE SEQUENCE [LARGE SCALE GENOMIC DNA]</scope>
    <source>
        <strain evidence="6">hw8</strain>
    </source>
</reference>
<dbReference type="InterPro" id="IPR014710">
    <property type="entry name" value="RmlC-like_jellyroll"/>
</dbReference>
<keyword evidence="6" id="KW-1185">Reference proteome</keyword>
<accession>A0ABT5KW20</accession>
<organism evidence="5 6">
    <name type="scientific">Roseateles koreensis</name>
    <dbReference type="NCBI Taxonomy" id="2987526"/>
    <lineage>
        <taxon>Bacteria</taxon>
        <taxon>Pseudomonadati</taxon>
        <taxon>Pseudomonadota</taxon>
        <taxon>Betaproteobacteria</taxon>
        <taxon>Burkholderiales</taxon>
        <taxon>Sphaerotilaceae</taxon>
        <taxon>Roseateles</taxon>
    </lineage>
</organism>
<dbReference type="SMART" id="SM00419">
    <property type="entry name" value="HTH_CRP"/>
    <property type="match status" value="1"/>
</dbReference>
<evidence type="ECO:0000259" key="4">
    <source>
        <dbReference type="PROSITE" id="PS51063"/>
    </source>
</evidence>
<dbReference type="Proteomes" id="UP001219862">
    <property type="component" value="Unassembled WGS sequence"/>
</dbReference>
<dbReference type="Gene3D" id="2.60.120.10">
    <property type="entry name" value="Jelly Rolls"/>
    <property type="match status" value="1"/>
</dbReference>
<evidence type="ECO:0000256" key="1">
    <source>
        <dbReference type="ARBA" id="ARBA00023015"/>
    </source>
</evidence>
<dbReference type="PROSITE" id="PS51063">
    <property type="entry name" value="HTH_CRP_2"/>
    <property type="match status" value="1"/>
</dbReference>
<comment type="caution">
    <text evidence="5">The sequence shown here is derived from an EMBL/GenBank/DDBJ whole genome shotgun (WGS) entry which is preliminary data.</text>
</comment>
<dbReference type="RefSeq" id="WP_273598278.1">
    <property type="nucleotide sequence ID" value="NZ_JAQQXS010000021.1"/>
</dbReference>
<dbReference type="InterPro" id="IPR018490">
    <property type="entry name" value="cNMP-bd_dom_sf"/>
</dbReference>
<evidence type="ECO:0000313" key="5">
    <source>
        <dbReference type="EMBL" id="MDC8787140.1"/>
    </source>
</evidence>
<protein>
    <submittedName>
        <fullName evidence="5">Crp/Fnr family transcriptional regulator</fullName>
    </submittedName>
</protein>
<evidence type="ECO:0000313" key="6">
    <source>
        <dbReference type="Proteomes" id="UP001219862"/>
    </source>
</evidence>
<dbReference type="PANTHER" id="PTHR24567">
    <property type="entry name" value="CRP FAMILY TRANSCRIPTIONAL REGULATORY PROTEIN"/>
    <property type="match status" value="1"/>
</dbReference>
<name>A0ABT5KW20_9BURK</name>
<dbReference type="Pfam" id="PF13545">
    <property type="entry name" value="HTH_Crp_2"/>
    <property type="match status" value="1"/>
</dbReference>
<keyword evidence="1" id="KW-0805">Transcription regulation</keyword>
<dbReference type="InterPro" id="IPR050397">
    <property type="entry name" value="Env_Response_Regulators"/>
</dbReference>
<dbReference type="Gene3D" id="1.10.10.10">
    <property type="entry name" value="Winged helix-like DNA-binding domain superfamily/Winged helix DNA-binding domain"/>
    <property type="match status" value="1"/>
</dbReference>
<feature type="domain" description="HTH crp-type" evidence="4">
    <location>
        <begin position="195"/>
        <end position="278"/>
    </location>
</feature>